<name>A0AAV4U4Y0_CAEEX</name>
<dbReference type="EMBL" id="BPLR01012291">
    <property type="protein sequence ID" value="GIY52801.1"/>
    <property type="molecule type" value="Genomic_DNA"/>
</dbReference>
<evidence type="ECO:0000313" key="1">
    <source>
        <dbReference type="EMBL" id="GIY52801.1"/>
    </source>
</evidence>
<keyword evidence="2" id="KW-1185">Reference proteome</keyword>
<reference evidence="1 2" key="1">
    <citation type="submission" date="2021-06" db="EMBL/GenBank/DDBJ databases">
        <title>Caerostris extrusa draft genome.</title>
        <authorList>
            <person name="Kono N."/>
            <person name="Arakawa K."/>
        </authorList>
    </citation>
    <scope>NUCLEOTIDE SEQUENCE [LARGE SCALE GENOMIC DNA]</scope>
</reference>
<dbReference type="Proteomes" id="UP001054945">
    <property type="component" value="Unassembled WGS sequence"/>
</dbReference>
<protein>
    <submittedName>
        <fullName evidence="1">Uncharacterized protein</fullName>
    </submittedName>
</protein>
<dbReference type="AlphaFoldDB" id="A0AAV4U4Y0"/>
<comment type="caution">
    <text evidence="1">The sequence shown here is derived from an EMBL/GenBank/DDBJ whole genome shotgun (WGS) entry which is preliminary data.</text>
</comment>
<organism evidence="1 2">
    <name type="scientific">Caerostris extrusa</name>
    <name type="common">Bark spider</name>
    <name type="synonym">Caerostris bankana</name>
    <dbReference type="NCBI Taxonomy" id="172846"/>
    <lineage>
        <taxon>Eukaryota</taxon>
        <taxon>Metazoa</taxon>
        <taxon>Ecdysozoa</taxon>
        <taxon>Arthropoda</taxon>
        <taxon>Chelicerata</taxon>
        <taxon>Arachnida</taxon>
        <taxon>Araneae</taxon>
        <taxon>Araneomorphae</taxon>
        <taxon>Entelegynae</taxon>
        <taxon>Araneoidea</taxon>
        <taxon>Araneidae</taxon>
        <taxon>Caerostris</taxon>
    </lineage>
</organism>
<evidence type="ECO:0000313" key="2">
    <source>
        <dbReference type="Proteomes" id="UP001054945"/>
    </source>
</evidence>
<accession>A0AAV4U4Y0</accession>
<gene>
    <name evidence="1" type="ORF">CEXT_655731</name>
</gene>
<sequence>MRHQDNKISVTMEHQDNKISVSMGHQDVKVSVPMGHQDVKLKSVPMGHQDVKISVPMGRTSVPIVKTKLTAFCCKCARVLCRLKVQWVLCEMPFPWSAVTAFEPIQQLSWPPCETLIEATPSRLCRRWKPSSQND</sequence>
<proteinExistence type="predicted"/>